<evidence type="ECO:0000256" key="1">
    <source>
        <dbReference type="ARBA" id="ARBA00004651"/>
    </source>
</evidence>
<comment type="subcellular location">
    <subcellularLocation>
        <location evidence="1">Cell membrane</location>
        <topology evidence="1">Multi-pass membrane protein</topology>
    </subcellularLocation>
</comment>
<evidence type="ECO:0000256" key="6">
    <source>
        <dbReference type="ARBA" id="ARBA00023136"/>
    </source>
</evidence>
<evidence type="ECO:0000256" key="3">
    <source>
        <dbReference type="ARBA" id="ARBA00022475"/>
    </source>
</evidence>
<keyword evidence="3" id="KW-1003">Cell membrane</keyword>
<dbReference type="Gene3D" id="1.20.1720.10">
    <property type="entry name" value="Multidrug resistance protein D"/>
    <property type="match status" value="1"/>
</dbReference>
<feature type="domain" description="Major facilitator superfamily (MFS) profile" evidence="8">
    <location>
        <begin position="7"/>
        <end position="451"/>
    </location>
</feature>
<dbReference type="PROSITE" id="PS50850">
    <property type="entry name" value="MFS"/>
    <property type="match status" value="1"/>
</dbReference>
<dbReference type="Gene3D" id="1.20.1250.20">
    <property type="entry name" value="MFS general substrate transporter like domains"/>
    <property type="match status" value="1"/>
</dbReference>
<evidence type="ECO:0000256" key="5">
    <source>
        <dbReference type="ARBA" id="ARBA00022989"/>
    </source>
</evidence>
<dbReference type="InterPro" id="IPR036259">
    <property type="entry name" value="MFS_trans_sf"/>
</dbReference>
<feature type="transmembrane region" description="Helical" evidence="7">
    <location>
        <begin position="76"/>
        <end position="95"/>
    </location>
</feature>
<evidence type="ECO:0000256" key="4">
    <source>
        <dbReference type="ARBA" id="ARBA00022692"/>
    </source>
</evidence>
<feature type="transmembrane region" description="Helical" evidence="7">
    <location>
        <begin position="402"/>
        <end position="422"/>
    </location>
</feature>
<evidence type="ECO:0000256" key="7">
    <source>
        <dbReference type="SAM" id="Phobius"/>
    </source>
</evidence>
<name>A0ABY7BFU7_9PSEU</name>
<feature type="transmembrane region" description="Helical" evidence="7">
    <location>
        <begin position="101"/>
        <end position="123"/>
    </location>
</feature>
<feature type="transmembrane region" description="Helical" evidence="7">
    <location>
        <begin position="163"/>
        <end position="185"/>
    </location>
</feature>
<keyword evidence="2" id="KW-0813">Transport</keyword>
<dbReference type="EMBL" id="CP113836">
    <property type="protein sequence ID" value="WAL69488.1"/>
    <property type="molecule type" value="Genomic_DNA"/>
</dbReference>
<feature type="transmembrane region" description="Helical" evidence="7">
    <location>
        <begin position="328"/>
        <end position="347"/>
    </location>
</feature>
<feature type="transmembrane region" description="Helical" evidence="7">
    <location>
        <begin position="45"/>
        <end position="64"/>
    </location>
</feature>
<feature type="transmembrane region" description="Helical" evidence="7">
    <location>
        <begin position="294"/>
        <end position="316"/>
    </location>
</feature>
<feature type="transmembrane region" description="Helical" evidence="7">
    <location>
        <begin position="226"/>
        <end position="242"/>
    </location>
</feature>
<feature type="transmembrane region" description="Helical" evidence="7">
    <location>
        <begin position="135"/>
        <end position="157"/>
    </location>
</feature>
<dbReference type="InterPro" id="IPR005829">
    <property type="entry name" value="Sugar_transporter_CS"/>
</dbReference>
<dbReference type="PANTHER" id="PTHR42718:SF46">
    <property type="entry name" value="BLR6921 PROTEIN"/>
    <property type="match status" value="1"/>
</dbReference>
<gene>
    <name evidence="9" type="ORF">ORV05_17495</name>
</gene>
<dbReference type="Proteomes" id="UP001163203">
    <property type="component" value="Chromosome"/>
</dbReference>
<dbReference type="CDD" id="cd17321">
    <property type="entry name" value="MFS_MMR_MDR_like"/>
    <property type="match status" value="1"/>
</dbReference>
<feature type="transmembrane region" description="Helical" evidence="7">
    <location>
        <begin position="359"/>
        <end position="381"/>
    </location>
</feature>
<keyword evidence="6 7" id="KW-0472">Membrane</keyword>
<protein>
    <submittedName>
        <fullName evidence="9">MFS transporter</fullName>
    </submittedName>
</protein>
<evidence type="ECO:0000313" key="10">
    <source>
        <dbReference type="Proteomes" id="UP001163203"/>
    </source>
</evidence>
<proteinExistence type="predicted"/>
<dbReference type="RefSeq" id="WP_268759573.1">
    <property type="nucleotide sequence ID" value="NZ_CP113836.1"/>
</dbReference>
<keyword evidence="5 7" id="KW-1133">Transmembrane helix</keyword>
<keyword evidence="4 7" id="KW-0812">Transmembrane</keyword>
<accession>A0ABY7BFU7</accession>
<keyword evidence="10" id="KW-1185">Reference proteome</keyword>
<dbReference type="PROSITE" id="PS00216">
    <property type="entry name" value="SUGAR_TRANSPORT_1"/>
    <property type="match status" value="1"/>
</dbReference>
<organism evidence="9 10">
    <name type="scientific">Amycolatopsis cynarae</name>
    <dbReference type="NCBI Taxonomy" id="2995223"/>
    <lineage>
        <taxon>Bacteria</taxon>
        <taxon>Bacillati</taxon>
        <taxon>Actinomycetota</taxon>
        <taxon>Actinomycetes</taxon>
        <taxon>Pseudonocardiales</taxon>
        <taxon>Pseudonocardiaceae</taxon>
        <taxon>Amycolatopsis</taxon>
    </lineage>
</organism>
<dbReference type="InterPro" id="IPR020846">
    <property type="entry name" value="MFS_dom"/>
</dbReference>
<evidence type="ECO:0000313" key="9">
    <source>
        <dbReference type="EMBL" id="WAL69488.1"/>
    </source>
</evidence>
<feature type="transmembrane region" description="Helical" evidence="7">
    <location>
        <begin position="428"/>
        <end position="445"/>
    </location>
</feature>
<evidence type="ECO:0000259" key="8">
    <source>
        <dbReference type="PROSITE" id="PS50850"/>
    </source>
</evidence>
<feature type="transmembrane region" description="Helical" evidence="7">
    <location>
        <begin position="197"/>
        <end position="214"/>
    </location>
</feature>
<sequence length="461" mass="45741">MTRNAGDRVALAVLTGSLGLDIGGLNVMNAALPAIGTRFSLDGTALQWVMTSYALGFAGFLLFGGRAADVFGRKPVFLAGIGLFAAAALAGALAPAQEVLIAARALQGLGAALSGPSALALIAEVFPAGPARARAFGAYAAVGAAAGSGGFVLGGVLTQALGWRSVLLLLAASGAVLAALSPSALPPGVRVRQPLDLLGAAAVTGALVLAVFGVTRAGQAGWHDPAAIAPSAVALPLFAFFVRRERRVRHPLLPLALFRSAAVRAGGIAAFLNHTTAVGLQFFAPLYFQSVLGYSPVASGFAVLPLSATIFLVTTFLTGRLLARTGPWPLLIAGLALLGAGIALWAATGPRSGYATAMLPGLVVMGLGTGLVFPAMTAAALTGVEPARHGIAGAVNVTAQQIGASVGVAVLVAVSATSTAVLPGYHRAYLTAAGACLLAAVGLGLSRISGRSAARPAAPSS</sequence>
<dbReference type="PANTHER" id="PTHR42718">
    <property type="entry name" value="MAJOR FACILITATOR SUPERFAMILY MULTIDRUG TRANSPORTER MFSC"/>
    <property type="match status" value="1"/>
</dbReference>
<feature type="transmembrane region" description="Helical" evidence="7">
    <location>
        <begin position="263"/>
        <end position="288"/>
    </location>
</feature>
<dbReference type="Pfam" id="PF07690">
    <property type="entry name" value="MFS_1"/>
    <property type="match status" value="1"/>
</dbReference>
<dbReference type="SUPFAM" id="SSF103473">
    <property type="entry name" value="MFS general substrate transporter"/>
    <property type="match status" value="1"/>
</dbReference>
<dbReference type="InterPro" id="IPR011701">
    <property type="entry name" value="MFS"/>
</dbReference>
<reference evidence="9" key="1">
    <citation type="submission" date="2022-11" db="EMBL/GenBank/DDBJ databases">
        <authorList>
            <person name="Mo P."/>
        </authorList>
    </citation>
    <scope>NUCLEOTIDE SEQUENCE</scope>
    <source>
        <strain evidence="9">HUAS 11-8</strain>
    </source>
</reference>
<evidence type="ECO:0000256" key="2">
    <source>
        <dbReference type="ARBA" id="ARBA00022448"/>
    </source>
</evidence>